<feature type="chain" id="PRO_5004901218" description="Transmembrane protein" evidence="3">
    <location>
        <begin position="22"/>
        <end position="164"/>
    </location>
</feature>
<keyword evidence="2" id="KW-1133">Transmembrane helix</keyword>
<keyword evidence="3" id="KW-0732">Signal</keyword>
<feature type="compositionally biased region" description="Polar residues" evidence="1">
    <location>
        <begin position="59"/>
        <end position="73"/>
    </location>
</feature>
<keyword evidence="5" id="KW-1185">Reference proteome</keyword>
<evidence type="ECO:0000256" key="1">
    <source>
        <dbReference type="SAM" id="MobiDB-lite"/>
    </source>
</evidence>
<organism evidence="4 5">
    <name type="scientific">Nannochloropsis gaditana</name>
    <dbReference type="NCBI Taxonomy" id="72520"/>
    <lineage>
        <taxon>Eukaryota</taxon>
        <taxon>Sar</taxon>
        <taxon>Stramenopiles</taxon>
        <taxon>Ochrophyta</taxon>
        <taxon>Eustigmatophyceae</taxon>
        <taxon>Eustigmatales</taxon>
        <taxon>Monodopsidaceae</taxon>
        <taxon>Nannochloropsis</taxon>
    </lineage>
</organism>
<dbReference type="AlphaFoldDB" id="W7TTD6"/>
<dbReference type="EMBL" id="AZIL01001556">
    <property type="protein sequence ID" value="EWM23589.1"/>
    <property type="molecule type" value="Genomic_DNA"/>
</dbReference>
<keyword evidence="2" id="KW-0812">Transmembrane</keyword>
<keyword evidence="2" id="KW-0472">Membrane</keyword>
<name>W7TTD6_9STRA</name>
<evidence type="ECO:0008006" key="6">
    <source>
        <dbReference type="Google" id="ProtNLM"/>
    </source>
</evidence>
<evidence type="ECO:0000313" key="5">
    <source>
        <dbReference type="Proteomes" id="UP000019335"/>
    </source>
</evidence>
<accession>W7TTD6</accession>
<evidence type="ECO:0000256" key="3">
    <source>
        <dbReference type="SAM" id="SignalP"/>
    </source>
</evidence>
<evidence type="ECO:0000313" key="4">
    <source>
        <dbReference type="EMBL" id="EWM23589.1"/>
    </source>
</evidence>
<feature type="transmembrane region" description="Helical" evidence="2">
    <location>
        <begin position="110"/>
        <end position="132"/>
    </location>
</feature>
<sequence length="164" mass="17754">MTPPPTSVLLLVLIALGAATAFVPSMPRSITVAPHSSHVTSSPTRLHLWGGGKKKDAGSNPTAGKNKGTQTGAGQKKRATPMKYGQNTLVDKDEDVIVPATEYFANKKDVIVPILFAGLFVPIFGLLGWWLYGPQPEPQIASPDEKTSYDVYFKDSNKIKSRKF</sequence>
<feature type="region of interest" description="Disordered" evidence="1">
    <location>
        <begin position="33"/>
        <end position="83"/>
    </location>
</feature>
<proteinExistence type="predicted"/>
<protein>
    <recommendedName>
        <fullName evidence="6">Transmembrane protein</fullName>
    </recommendedName>
</protein>
<dbReference type="Proteomes" id="UP000019335">
    <property type="component" value="Chromosome 16"/>
</dbReference>
<comment type="caution">
    <text evidence="4">The sequence shown here is derived from an EMBL/GenBank/DDBJ whole genome shotgun (WGS) entry which is preliminary data.</text>
</comment>
<feature type="signal peptide" evidence="3">
    <location>
        <begin position="1"/>
        <end position="21"/>
    </location>
</feature>
<evidence type="ECO:0000256" key="2">
    <source>
        <dbReference type="SAM" id="Phobius"/>
    </source>
</evidence>
<gene>
    <name evidence="4" type="ORF">Naga_100139g16</name>
</gene>
<reference evidence="4 5" key="1">
    <citation type="journal article" date="2014" name="Mol. Plant">
        <title>Chromosome Scale Genome Assembly and Transcriptome Profiling of Nannochloropsis gaditana in Nitrogen Depletion.</title>
        <authorList>
            <person name="Corteggiani Carpinelli E."/>
            <person name="Telatin A."/>
            <person name="Vitulo N."/>
            <person name="Forcato C."/>
            <person name="D'Angelo M."/>
            <person name="Schiavon R."/>
            <person name="Vezzi A."/>
            <person name="Giacometti G.M."/>
            <person name="Morosinotto T."/>
            <person name="Valle G."/>
        </authorList>
    </citation>
    <scope>NUCLEOTIDE SEQUENCE [LARGE SCALE GENOMIC DNA]</scope>
    <source>
        <strain evidence="4 5">B-31</strain>
    </source>
</reference>